<keyword evidence="3" id="KW-1185">Reference proteome</keyword>
<keyword evidence="1" id="KW-1133">Transmembrane helix</keyword>
<proteinExistence type="predicted"/>
<keyword evidence="1" id="KW-0812">Transmembrane</keyword>
<evidence type="ECO:0000256" key="1">
    <source>
        <dbReference type="SAM" id="Phobius"/>
    </source>
</evidence>
<organism evidence="2 3">
    <name type="scientific">Streptomyces mirabilis</name>
    <dbReference type="NCBI Taxonomy" id="68239"/>
    <lineage>
        <taxon>Bacteria</taxon>
        <taxon>Bacillati</taxon>
        <taxon>Actinomycetota</taxon>
        <taxon>Actinomycetes</taxon>
        <taxon>Kitasatosporales</taxon>
        <taxon>Streptomycetaceae</taxon>
        <taxon>Streptomyces</taxon>
    </lineage>
</organism>
<keyword evidence="1" id="KW-0472">Membrane</keyword>
<evidence type="ECO:0000313" key="3">
    <source>
        <dbReference type="Proteomes" id="UP001257627"/>
    </source>
</evidence>
<dbReference type="RefSeq" id="WP_164405874.1">
    <property type="nucleotide sequence ID" value="NZ_CP107955.1"/>
</dbReference>
<sequence length="56" mass="5747">MVDVSGLRRDWPGWPAVLIPAVLAAVAVAAAGVTHRRRRRAVAVPGSSADGERSGG</sequence>
<gene>
    <name evidence="2" type="ORF">PU648_60180</name>
</gene>
<name>A0ABU3V7J3_9ACTN</name>
<evidence type="ECO:0008006" key="4">
    <source>
        <dbReference type="Google" id="ProtNLM"/>
    </source>
</evidence>
<dbReference type="EMBL" id="JARAKF010000006">
    <property type="protein sequence ID" value="MDU9002123.1"/>
    <property type="molecule type" value="Genomic_DNA"/>
</dbReference>
<feature type="transmembrane region" description="Helical" evidence="1">
    <location>
        <begin position="12"/>
        <end position="33"/>
    </location>
</feature>
<comment type="caution">
    <text evidence="2">The sequence shown here is derived from an EMBL/GenBank/DDBJ whole genome shotgun (WGS) entry which is preliminary data.</text>
</comment>
<reference evidence="2 3" key="1">
    <citation type="submission" date="2023-02" db="EMBL/GenBank/DDBJ databases">
        <authorList>
            <person name="Maleckis M."/>
        </authorList>
    </citation>
    <scope>NUCLEOTIDE SEQUENCE [LARGE SCALE GENOMIC DNA]</scope>
    <source>
        <strain evidence="2 3">P8-A2</strain>
    </source>
</reference>
<accession>A0ABU3V7J3</accession>
<dbReference type="Proteomes" id="UP001257627">
    <property type="component" value="Unassembled WGS sequence"/>
</dbReference>
<protein>
    <recommendedName>
        <fullName evidence="4">PEP-CTERM protein-sorting domain-containing protein</fullName>
    </recommendedName>
</protein>
<evidence type="ECO:0000313" key="2">
    <source>
        <dbReference type="EMBL" id="MDU9002123.1"/>
    </source>
</evidence>